<dbReference type="InterPro" id="IPR027417">
    <property type="entry name" value="P-loop_NTPase"/>
</dbReference>
<dbReference type="AlphaFoldDB" id="A0A0H4QEH5"/>
<feature type="coiled-coil region" evidence="1">
    <location>
        <begin position="601"/>
        <end position="628"/>
    </location>
</feature>
<feature type="transmembrane region" description="Helical" evidence="2">
    <location>
        <begin position="379"/>
        <end position="396"/>
    </location>
</feature>
<dbReference type="STRING" id="1007676.ABM34_03845"/>
<dbReference type="RefSeq" id="WP_048703564.1">
    <property type="nucleotide sequence ID" value="NZ_CP012034.1"/>
</dbReference>
<evidence type="ECO:0000313" key="5">
    <source>
        <dbReference type="Proteomes" id="UP000036106"/>
    </source>
</evidence>
<dbReference type="InterPro" id="IPR038734">
    <property type="entry name" value="YhaN_AAA"/>
</dbReference>
<evidence type="ECO:0000313" key="4">
    <source>
        <dbReference type="EMBL" id="AKP66784.1"/>
    </source>
</evidence>
<gene>
    <name evidence="4" type="ORF">ABM34_03845</name>
</gene>
<feature type="transmembrane region" description="Helical" evidence="2">
    <location>
        <begin position="402"/>
        <end position="418"/>
    </location>
</feature>
<name>A0A0H4QEH5_9LACO</name>
<keyword evidence="2" id="KW-0812">Transmembrane</keyword>
<proteinExistence type="predicted"/>
<dbReference type="PANTHER" id="PTHR41259">
    <property type="entry name" value="DOUBLE-STRAND BREAK REPAIR RAD50 ATPASE, PUTATIVE-RELATED"/>
    <property type="match status" value="1"/>
</dbReference>
<dbReference type="Gene3D" id="3.40.50.300">
    <property type="entry name" value="P-loop containing nucleotide triphosphate hydrolases"/>
    <property type="match status" value="2"/>
</dbReference>
<dbReference type="Pfam" id="PF13514">
    <property type="entry name" value="AAA_27"/>
    <property type="match status" value="1"/>
</dbReference>
<feature type="coiled-coil region" evidence="1">
    <location>
        <begin position="191"/>
        <end position="235"/>
    </location>
</feature>
<dbReference type="PANTHER" id="PTHR41259:SF1">
    <property type="entry name" value="DOUBLE-STRAND BREAK REPAIR RAD50 ATPASE, PUTATIVE-RELATED"/>
    <property type="match status" value="1"/>
</dbReference>
<reference evidence="5" key="1">
    <citation type="submission" date="2015-07" db="EMBL/GenBank/DDBJ databases">
        <title>Lactobacillus ginsenosidimutans/EMML 3141/ whole genome sequencing.</title>
        <authorList>
            <person name="Kim M.K."/>
            <person name="Im W.-T."/>
            <person name="Srinivasan S."/>
            <person name="Lee J.-J."/>
        </authorList>
    </citation>
    <scope>NUCLEOTIDE SEQUENCE [LARGE SCALE GENOMIC DNA]</scope>
    <source>
        <strain evidence="5">EMML 3041</strain>
    </source>
</reference>
<dbReference type="PATRIC" id="fig|1007676.4.peg.791"/>
<keyword evidence="2" id="KW-1133">Transmembrane helix</keyword>
<organism evidence="4 5">
    <name type="scientific">Companilactobacillus ginsenosidimutans</name>
    <dbReference type="NCBI Taxonomy" id="1007676"/>
    <lineage>
        <taxon>Bacteria</taxon>
        <taxon>Bacillati</taxon>
        <taxon>Bacillota</taxon>
        <taxon>Bacilli</taxon>
        <taxon>Lactobacillales</taxon>
        <taxon>Lactobacillaceae</taxon>
        <taxon>Companilactobacillus</taxon>
    </lineage>
</organism>
<keyword evidence="2" id="KW-0472">Membrane</keyword>
<evidence type="ECO:0000256" key="2">
    <source>
        <dbReference type="SAM" id="Phobius"/>
    </source>
</evidence>
<keyword evidence="5" id="KW-1185">Reference proteome</keyword>
<sequence length="816" mass="94510">MKLIKAKIYGFGKWIDQEFNINQDYQIIFGNNEAGKTTFLTFVKSILFGFASARGTSKYEQYKPKNGSSYGGELEFLSENGNHWIVRRVDGKSESELTLFRDDQEVPATLMTEITKGFTKDDFENTHVLNEQTIRSVYDLDETRLETEILALGATGSKQWLQTADDLENDSGDIYKPRGQKQPLTQSIKRYDELHVQRSEYENQQQQYQKISRDLQSVNSQYEQLELQYQQQISRQKYLHALNQKLPKYRELLQLKSKTNINQNIISSEDWENFLKLNQQVDTLSKTNIQQIDNEITPQEDAFMDNYYSNQADIDYIQNKKNDIQNIIFQNEQNQNQLRKSNYQSDQLLNDNPGLHDNMSLLSNEEISKLNKTDSTSNVSLPIIVGVVCLILLLFVPNLLKVVVGIGILGSIGWWFYLNQQSKDESVKQEQMKNEILAQHNSAGSSVQQVIELQPKILQLNNLRDEQHALENKISRSIAELNKWNDLFIKVGILEKETDPNNYIPEMDAFYNQLNATKAKFDLIEQNKKRQSQILNSSNRDINSLRQSIFDIVKKYDVANTQAFIDLHQQQINNQMQIDKLKADREYIGADISHFETVSDLNSIPNELNELNNQIKDTESQRNEFLTKKGYLESQLKQVFDDKAYQSLVEELAQCKQDMLDQYDEWLSDKLASRWIHEMLNLASESRYPKMLSRAKQYFAILTNGNYVDISMNKQKRLSLTRSDKIKFDVHELSKATTVQLYISLRLAFVVEISDIVDLPILIDDAFVDFDKARSESVFKLIRNVAKDNQIIFVTANLNPNLQQSHILNLEGANNG</sequence>
<evidence type="ECO:0000256" key="1">
    <source>
        <dbReference type="SAM" id="Coils"/>
    </source>
</evidence>
<dbReference type="Proteomes" id="UP000036106">
    <property type="component" value="Chromosome"/>
</dbReference>
<keyword evidence="1" id="KW-0175">Coiled coil</keyword>
<dbReference type="KEGG" id="lgn:ABM34_03845"/>
<protein>
    <recommendedName>
        <fullName evidence="3">YhaN AAA domain-containing protein</fullName>
    </recommendedName>
</protein>
<dbReference type="SUPFAM" id="SSF52540">
    <property type="entry name" value="P-loop containing nucleoside triphosphate hydrolases"/>
    <property type="match status" value="1"/>
</dbReference>
<dbReference type="EMBL" id="CP012034">
    <property type="protein sequence ID" value="AKP66784.1"/>
    <property type="molecule type" value="Genomic_DNA"/>
</dbReference>
<feature type="domain" description="YhaN AAA" evidence="3">
    <location>
        <begin position="1"/>
        <end position="205"/>
    </location>
</feature>
<accession>A0A0H4QEH5</accession>
<evidence type="ECO:0000259" key="3">
    <source>
        <dbReference type="Pfam" id="PF13514"/>
    </source>
</evidence>